<protein>
    <submittedName>
        <fullName evidence="6">HIT family protein</fullName>
    </submittedName>
</protein>
<evidence type="ECO:0000259" key="4">
    <source>
        <dbReference type="PROSITE" id="PS51084"/>
    </source>
</evidence>
<feature type="domain" description="HIT" evidence="4">
    <location>
        <begin position="5"/>
        <end position="113"/>
    </location>
</feature>
<evidence type="ECO:0000313" key="7">
    <source>
        <dbReference type="Proteomes" id="UP001162740"/>
    </source>
</evidence>
<dbReference type="Gene3D" id="3.30.428.10">
    <property type="entry name" value="HIT-like"/>
    <property type="match status" value="1"/>
</dbReference>
<dbReference type="Proteomes" id="UP001198630">
    <property type="component" value="Unassembled WGS sequence"/>
</dbReference>
<dbReference type="RefSeq" id="WP_059383670.1">
    <property type="nucleotide sequence ID" value="NZ_CP027557.1"/>
</dbReference>
<dbReference type="PANTHER" id="PTHR46648:SF1">
    <property type="entry name" value="ADENOSINE 5'-MONOPHOSPHORAMIDASE HNT1"/>
    <property type="match status" value="1"/>
</dbReference>
<organism evidence="6 7">
    <name type="scientific">Rhodococcus rhodochrous</name>
    <dbReference type="NCBI Taxonomy" id="1829"/>
    <lineage>
        <taxon>Bacteria</taxon>
        <taxon>Bacillati</taxon>
        <taxon>Actinomycetota</taxon>
        <taxon>Actinomycetes</taxon>
        <taxon>Mycobacteriales</taxon>
        <taxon>Nocardiaceae</taxon>
        <taxon>Rhodococcus</taxon>
    </lineage>
</organism>
<dbReference type="Pfam" id="PF01230">
    <property type="entry name" value="HIT"/>
    <property type="match status" value="1"/>
</dbReference>
<dbReference type="GO" id="GO:0003824">
    <property type="term" value="F:catalytic activity"/>
    <property type="evidence" value="ECO:0007669"/>
    <property type="project" value="InterPro"/>
</dbReference>
<evidence type="ECO:0000313" key="5">
    <source>
        <dbReference type="EMBL" id="MCD2113840.1"/>
    </source>
</evidence>
<proteinExistence type="predicted"/>
<gene>
    <name evidence="6" type="ORF">KUM34_008835</name>
    <name evidence="5" type="ORF">LQ384_22250</name>
</gene>
<dbReference type="InterPro" id="IPR001310">
    <property type="entry name" value="Histidine_triad_HIT"/>
</dbReference>
<dbReference type="EMBL" id="CP083974">
    <property type="protein sequence ID" value="UZF46757.1"/>
    <property type="molecule type" value="Genomic_DNA"/>
</dbReference>
<dbReference type="PANTHER" id="PTHR46648">
    <property type="entry name" value="HIT FAMILY PROTEIN 1"/>
    <property type="match status" value="1"/>
</dbReference>
<dbReference type="InterPro" id="IPR019808">
    <property type="entry name" value="Histidine_triad_CS"/>
</dbReference>
<dbReference type="InterPro" id="IPR039384">
    <property type="entry name" value="HINT"/>
</dbReference>
<dbReference type="Proteomes" id="UP001162740">
    <property type="component" value="Chromosome"/>
</dbReference>
<evidence type="ECO:0000256" key="2">
    <source>
        <dbReference type="PIRSR" id="PIRSR601310-3"/>
    </source>
</evidence>
<name>A0A385LDY7_RHORH</name>
<dbReference type="AlphaFoldDB" id="A0A385LDY7"/>
<sequence length="146" mass="16041">MSSCVFCAIADGSGPATRVYEDDEVVAFLDIRPIARGHTLVIPRVHTARLEELDPASGAAVFRAGQRIARAMARSELATDGTNLVLNDGRAAFQTVFHTHLHLLPRWNGDRVRMGIGLVRRRPHDPETTAAIIRAGLERLTAEEHQ</sequence>
<dbReference type="GO" id="GO:0009117">
    <property type="term" value="P:nucleotide metabolic process"/>
    <property type="evidence" value="ECO:0007669"/>
    <property type="project" value="TreeGrafter"/>
</dbReference>
<dbReference type="PROSITE" id="PS51084">
    <property type="entry name" value="HIT_2"/>
    <property type="match status" value="1"/>
</dbReference>
<evidence type="ECO:0000256" key="1">
    <source>
        <dbReference type="PIRSR" id="PIRSR601310-1"/>
    </source>
</evidence>
<evidence type="ECO:0000256" key="3">
    <source>
        <dbReference type="PROSITE-ProRule" id="PRU00464"/>
    </source>
</evidence>
<evidence type="ECO:0000313" key="6">
    <source>
        <dbReference type="EMBL" id="UZF46757.1"/>
    </source>
</evidence>
<reference evidence="6 7" key="1">
    <citation type="journal article" date="2021" name="Front. Microbiol.">
        <title>Bacterial Transformation of Aromatic Monomers in Softwood Black Liquor.</title>
        <authorList>
            <person name="Navas L.E."/>
            <person name="Dexter G."/>
            <person name="Liu J."/>
            <person name="Levy-Booth D."/>
            <person name="Cho M."/>
            <person name="Jang S.K."/>
            <person name="Mansfield S.D."/>
            <person name="Renneckar S."/>
            <person name="Mohn W.W."/>
            <person name="Eltis L.D."/>
        </authorList>
    </citation>
    <scope>NUCLEOTIDE SEQUENCE [LARGE SCALE GENOMIC DNA]</scope>
    <source>
        <strain evidence="6 7">GD02</strain>
    </source>
</reference>
<dbReference type="CDD" id="cd01277">
    <property type="entry name" value="HINT_subgroup"/>
    <property type="match status" value="1"/>
</dbReference>
<dbReference type="EMBL" id="JAJNCO010000014">
    <property type="protein sequence ID" value="MCD2113840.1"/>
    <property type="molecule type" value="Genomic_DNA"/>
</dbReference>
<dbReference type="InterPro" id="IPR036265">
    <property type="entry name" value="HIT-like_sf"/>
</dbReference>
<reference evidence="5" key="2">
    <citation type="submission" date="2021-11" db="EMBL/GenBank/DDBJ databases">
        <title>Development of a sustainable strategy for remediation of hydrocarbon-contaminated territories based on the waste exchange concept.</title>
        <authorList>
            <person name="Elkin A."/>
        </authorList>
    </citation>
    <scope>NUCLEOTIDE SEQUENCE</scope>
    <source>
        <strain evidence="5">IEGM 757</strain>
    </source>
</reference>
<dbReference type="PRINTS" id="PR00332">
    <property type="entry name" value="HISTRIAD"/>
</dbReference>
<feature type="active site" description="Tele-AMP-histidine intermediate" evidence="1">
    <location>
        <position position="100"/>
    </location>
</feature>
<dbReference type="SUPFAM" id="SSF54197">
    <property type="entry name" value="HIT-like"/>
    <property type="match status" value="1"/>
</dbReference>
<accession>A0A385LDY7</accession>
<dbReference type="InterPro" id="IPR011146">
    <property type="entry name" value="HIT-like"/>
</dbReference>
<feature type="short sequence motif" description="Histidine triad motif" evidence="2 3">
    <location>
        <begin position="98"/>
        <end position="102"/>
    </location>
</feature>
<dbReference type="PROSITE" id="PS00892">
    <property type="entry name" value="HIT_1"/>
    <property type="match status" value="1"/>
</dbReference>